<organism evidence="7 8">
    <name type="scientific">Rhododendron griersonianum</name>
    <dbReference type="NCBI Taxonomy" id="479676"/>
    <lineage>
        <taxon>Eukaryota</taxon>
        <taxon>Viridiplantae</taxon>
        <taxon>Streptophyta</taxon>
        <taxon>Embryophyta</taxon>
        <taxon>Tracheophyta</taxon>
        <taxon>Spermatophyta</taxon>
        <taxon>Magnoliopsida</taxon>
        <taxon>eudicotyledons</taxon>
        <taxon>Gunneridae</taxon>
        <taxon>Pentapetalae</taxon>
        <taxon>asterids</taxon>
        <taxon>Ericales</taxon>
        <taxon>Ericaceae</taxon>
        <taxon>Ericoideae</taxon>
        <taxon>Rhodoreae</taxon>
        <taxon>Rhododendron</taxon>
    </lineage>
</organism>
<keyword evidence="8" id="KW-1185">Reference proteome</keyword>
<name>A0AAV6KJ14_9ERIC</name>
<dbReference type="SUPFAM" id="SSF52047">
    <property type="entry name" value="RNI-like"/>
    <property type="match status" value="1"/>
</dbReference>
<evidence type="ECO:0000256" key="4">
    <source>
        <dbReference type="ARBA" id="ARBA00022737"/>
    </source>
</evidence>
<dbReference type="PANTHER" id="PTHR48009:SF16">
    <property type="entry name" value="LEUCINE-RICH REPEAT-CONTAINING N-TERMINAL PLANT-TYPE DOMAIN-CONTAINING PROTEIN"/>
    <property type="match status" value="1"/>
</dbReference>
<reference evidence="7" key="1">
    <citation type="submission" date="2020-08" db="EMBL/GenBank/DDBJ databases">
        <title>Plant Genome Project.</title>
        <authorList>
            <person name="Zhang R.-G."/>
        </authorList>
    </citation>
    <scope>NUCLEOTIDE SEQUENCE</scope>
    <source>
        <strain evidence="7">WSP0</strain>
        <tissue evidence="7">Leaf</tissue>
    </source>
</reference>
<evidence type="ECO:0000256" key="1">
    <source>
        <dbReference type="ARBA" id="ARBA00004370"/>
    </source>
</evidence>
<keyword evidence="6" id="KW-0325">Glycoprotein</keyword>
<comment type="subcellular location">
    <subcellularLocation>
        <location evidence="1">Membrane</location>
    </subcellularLocation>
</comment>
<dbReference type="FunFam" id="3.80.10.10:FF:000041">
    <property type="entry name" value="LRR receptor-like serine/threonine-protein kinase ERECTA"/>
    <property type="match status" value="1"/>
</dbReference>
<evidence type="ECO:0000313" key="8">
    <source>
        <dbReference type="Proteomes" id="UP000823749"/>
    </source>
</evidence>
<evidence type="ECO:0000313" key="7">
    <source>
        <dbReference type="EMBL" id="KAG5552243.1"/>
    </source>
</evidence>
<dbReference type="AlphaFoldDB" id="A0AAV6KJ14"/>
<dbReference type="Pfam" id="PF00560">
    <property type="entry name" value="LRR_1"/>
    <property type="match status" value="2"/>
</dbReference>
<evidence type="ECO:0000256" key="3">
    <source>
        <dbReference type="ARBA" id="ARBA00022729"/>
    </source>
</evidence>
<evidence type="ECO:0000256" key="6">
    <source>
        <dbReference type="ARBA" id="ARBA00023180"/>
    </source>
</evidence>
<dbReference type="InterPro" id="IPR032675">
    <property type="entry name" value="LRR_dom_sf"/>
</dbReference>
<keyword evidence="5" id="KW-0472">Membrane</keyword>
<keyword evidence="4" id="KW-0677">Repeat</keyword>
<keyword evidence="3" id="KW-0732">Signal</keyword>
<accession>A0AAV6KJ14</accession>
<dbReference type="PANTHER" id="PTHR48009">
    <property type="entry name" value="LEUCINE-RICH REPEAT (LRR) FAMILY PROTEIN"/>
    <property type="match status" value="1"/>
</dbReference>
<comment type="caution">
    <text evidence="7">The sequence shown here is derived from an EMBL/GenBank/DDBJ whole genome shotgun (WGS) entry which is preliminary data.</text>
</comment>
<dbReference type="EMBL" id="JACTNZ010000004">
    <property type="protein sequence ID" value="KAG5552243.1"/>
    <property type="molecule type" value="Genomic_DNA"/>
</dbReference>
<dbReference type="GO" id="GO:0016020">
    <property type="term" value="C:membrane"/>
    <property type="evidence" value="ECO:0007669"/>
    <property type="project" value="UniProtKB-SubCell"/>
</dbReference>
<gene>
    <name evidence="7" type="ORF">RHGRI_010358</name>
</gene>
<keyword evidence="2" id="KW-0433">Leucine-rich repeat</keyword>
<dbReference type="InterPro" id="IPR053213">
    <property type="entry name" value="RLP29"/>
</dbReference>
<evidence type="ECO:0000256" key="5">
    <source>
        <dbReference type="ARBA" id="ARBA00023136"/>
    </source>
</evidence>
<dbReference type="InterPro" id="IPR001611">
    <property type="entry name" value="Leu-rich_rpt"/>
</dbReference>
<dbReference type="Gene3D" id="3.80.10.10">
    <property type="entry name" value="Ribonuclease Inhibitor"/>
    <property type="match status" value="2"/>
</dbReference>
<sequence>MKKFHKSCQWWAIISVAVGLSALLQNLVDKYEILPKSPTELCDLFRLQKLNLGVNGFERKIPTSLSRCSNLRFLSVWENKLVGEFPKELTYSMPRLVSLYVIENNLTGGISPSIGNLTSLVNFSSFYNPFGGSIPNALGQLRNLRYLRLGFSQISGTIPPSLYNLLLLERLSVPVNRLWGSLLSTFGFMFPHLQVLQLYRNQFNGPILLSISNSPQLLLELNNNFTGKVRNDFENLKNLYLINLGENNFETKGLDVLGMSCIL</sequence>
<proteinExistence type="predicted"/>
<evidence type="ECO:0000256" key="2">
    <source>
        <dbReference type="ARBA" id="ARBA00022614"/>
    </source>
</evidence>
<dbReference type="Proteomes" id="UP000823749">
    <property type="component" value="Chromosome 4"/>
</dbReference>
<protein>
    <submittedName>
        <fullName evidence="7">Uncharacterized protein</fullName>
    </submittedName>
</protein>